<dbReference type="InterPro" id="IPR021137">
    <property type="entry name" value="Ribosomal_bL35-like"/>
</dbReference>
<sequence length="191" mass="22441">MLRTVLNSCFKTGGLIRSCENVGKYCLPTSQFNRGLTSLVSQNRFIPSVNSPTLWKTTSSLGTPQVIAPPIHHQQSRPVTKWTLGSQKRQTVRAVIARFRRLDWGAWIHRPAGCKRKRWKKKHHILMRNERHVFSNATRSKILDRMVSLYWRSPKYWVDDPYEPYNKREEYYFSRTKPRPLPIGVSFPQES</sequence>
<dbReference type="InterPro" id="IPR019338">
    <property type="entry name" value="Ribosomal_bL35m"/>
</dbReference>
<dbReference type="EMBL" id="JAHWGI010001320">
    <property type="protein sequence ID" value="KAK3928182.1"/>
    <property type="molecule type" value="Genomic_DNA"/>
</dbReference>
<gene>
    <name evidence="9" type="ORF">KUF71_016531</name>
</gene>
<dbReference type="PANTHER" id="PTHR15909:SF0">
    <property type="entry name" value="LARGE RIBOSOMAL SUBUNIT PROTEIN BL35M"/>
    <property type="match status" value="1"/>
</dbReference>
<accession>A0AAE1HVH3</accession>
<evidence type="ECO:0000256" key="7">
    <source>
        <dbReference type="ARBA" id="ARBA00035273"/>
    </source>
</evidence>
<evidence type="ECO:0000256" key="8">
    <source>
        <dbReference type="ARBA" id="ARBA00035418"/>
    </source>
</evidence>
<keyword evidence="5" id="KW-0496">Mitochondrion</keyword>
<keyword evidence="4 9" id="KW-0689">Ribosomal protein</keyword>
<dbReference type="GO" id="GO:0006412">
    <property type="term" value="P:translation"/>
    <property type="evidence" value="ECO:0007669"/>
    <property type="project" value="InterPro"/>
</dbReference>
<evidence type="ECO:0000313" key="9">
    <source>
        <dbReference type="EMBL" id="KAK3928182.1"/>
    </source>
</evidence>
<protein>
    <recommendedName>
        <fullName evidence="7">Large ribosomal subunit protein bL35m</fullName>
    </recommendedName>
    <alternativeName>
        <fullName evidence="8">39S ribosomal protein L35, mitochondrial</fullName>
    </alternativeName>
</protein>
<dbReference type="GO" id="GO:0005840">
    <property type="term" value="C:ribosome"/>
    <property type="evidence" value="ECO:0007669"/>
    <property type="project" value="UniProtKB-KW"/>
</dbReference>
<dbReference type="Pfam" id="PF01632">
    <property type="entry name" value="Ribosomal_L35p"/>
    <property type="match status" value="1"/>
</dbReference>
<keyword evidence="3" id="KW-0809">Transit peptide</keyword>
<dbReference type="GO" id="GO:0005739">
    <property type="term" value="C:mitochondrion"/>
    <property type="evidence" value="ECO:0007669"/>
    <property type="project" value="UniProtKB-SubCell"/>
</dbReference>
<comment type="caution">
    <text evidence="9">The sequence shown here is derived from an EMBL/GenBank/DDBJ whole genome shotgun (WGS) entry which is preliminary data.</text>
</comment>
<evidence type="ECO:0000313" key="10">
    <source>
        <dbReference type="Proteomes" id="UP001219518"/>
    </source>
</evidence>
<organism evidence="9 10">
    <name type="scientific">Frankliniella fusca</name>
    <dbReference type="NCBI Taxonomy" id="407009"/>
    <lineage>
        <taxon>Eukaryota</taxon>
        <taxon>Metazoa</taxon>
        <taxon>Ecdysozoa</taxon>
        <taxon>Arthropoda</taxon>
        <taxon>Hexapoda</taxon>
        <taxon>Insecta</taxon>
        <taxon>Pterygota</taxon>
        <taxon>Neoptera</taxon>
        <taxon>Paraneoptera</taxon>
        <taxon>Thysanoptera</taxon>
        <taxon>Terebrantia</taxon>
        <taxon>Thripoidea</taxon>
        <taxon>Thripidae</taxon>
        <taxon>Frankliniella</taxon>
    </lineage>
</organism>
<dbReference type="GO" id="GO:1990904">
    <property type="term" value="C:ribonucleoprotein complex"/>
    <property type="evidence" value="ECO:0007669"/>
    <property type="project" value="UniProtKB-KW"/>
</dbReference>
<evidence type="ECO:0000256" key="5">
    <source>
        <dbReference type="ARBA" id="ARBA00023128"/>
    </source>
</evidence>
<evidence type="ECO:0000256" key="4">
    <source>
        <dbReference type="ARBA" id="ARBA00022980"/>
    </source>
</evidence>
<dbReference type="GO" id="GO:0003735">
    <property type="term" value="F:structural constituent of ribosome"/>
    <property type="evidence" value="ECO:0007669"/>
    <property type="project" value="InterPro"/>
</dbReference>
<dbReference type="AlphaFoldDB" id="A0AAE1HVH3"/>
<dbReference type="PANTHER" id="PTHR15909">
    <property type="entry name" value="39S RIBOSOMAL PROTEIN L35, MITOCHONDRIAL"/>
    <property type="match status" value="1"/>
</dbReference>
<comment type="similarity">
    <text evidence="2">Belongs to the bacterial ribosomal protein bL35 family.</text>
</comment>
<keyword evidence="10" id="KW-1185">Reference proteome</keyword>
<comment type="subcellular location">
    <subcellularLocation>
        <location evidence="1">Mitochondrion</location>
    </subcellularLocation>
</comment>
<dbReference type="InterPro" id="IPR037229">
    <property type="entry name" value="Ribosomal_bL35_sf"/>
</dbReference>
<dbReference type="SUPFAM" id="SSF143034">
    <property type="entry name" value="L35p-like"/>
    <property type="match status" value="1"/>
</dbReference>
<proteinExistence type="inferred from homology"/>
<evidence type="ECO:0000256" key="3">
    <source>
        <dbReference type="ARBA" id="ARBA00022946"/>
    </source>
</evidence>
<dbReference type="Proteomes" id="UP001219518">
    <property type="component" value="Unassembled WGS sequence"/>
</dbReference>
<evidence type="ECO:0000256" key="6">
    <source>
        <dbReference type="ARBA" id="ARBA00023274"/>
    </source>
</evidence>
<evidence type="ECO:0000256" key="2">
    <source>
        <dbReference type="ARBA" id="ARBA00006598"/>
    </source>
</evidence>
<reference evidence="9" key="1">
    <citation type="submission" date="2021-07" db="EMBL/GenBank/DDBJ databases">
        <authorList>
            <person name="Catto M.A."/>
            <person name="Jacobson A."/>
            <person name="Kennedy G."/>
            <person name="Labadie P."/>
            <person name="Hunt B.G."/>
            <person name="Srinivasan R."/>
        </authorList>
    </citation>
    <scope>NUCLEOTIDE SEQUENCE</scope>
    <source>
        <strain evidence="9">PL_HMW_Pooled</strain>
        <tissue evidence="9">Head</tissue>
    </source>
</reference>
<reference evidence="9" key="2">
    <citation type="journal article" date="2023" name="BMC Genomics">
        <title>Pest status, molecular evolution, and epigenetic factors derived from the genome assembly of Frankliniella fusca, a thysanopteran phytovirus vector.</title>
        <authorList>
            <person name="Catto M.A."/>
            <person name="Labadie P.E."/>
            <person name="Jacobson A.L."/>
            <person name="Kennedy G.G."/>
            <person name="Srinivasan R."/>
            <person name="Hunt B.G."/>
        </authorList>
    </citation>
    <scope>NUCLEOTIDE SEQUENCE</scope>
    <source>
        <strain evidence="9">PL_HMW_Pooled</strain>
    </source>
</reference>
<evidence type="ECO:0000256" key="1">
    <source>
        <dbReference type="ARBA" id="ARBA00004173"/>
    </source>
</evidence>
<keyword evidence="6" id="KW-0687">Ribonucleoprotein</keyword>
<name>A0AAE1HVH3_9NEOP</name>